<dbReference type="CDD" id="cd13117">
    <property type="entry name" value="POLO_box_2"/>
    <property type="match status" value="1"/>
</dbReference>
<dbReference type="EMBL" id="FR824409">
    <property type="protein sequence ID" value="CCA26295.1"/>
    <property type="molecule type" value="Genomic_DNA"/>
</dbReference>
<dbReference type="InterPro" id="IPR000719">
    <property type="entry name" value="Prot_kinase_dom"/>
</dbReference>
<dbReference type="InterPro" id="IPR011009">
    <property type="entry name" value="Kinase-like_dom_sf"/>
</dbReference>
<dbReference type="Pfam" id="PF00069">
    <property type="entry name" value="Pkinase"/>
    <property type="match status" value="1"/>
</dbReference>
<keyword evidence="6" id="KW-0067">ATP-binding</keyword>
<evidence type="ECO:0000256" key="5">
    <source>
        <dbReference type="ARBA" id="ARBA00022777"/>
    </source>
</evidence>
<dbReference type="Pfam" id="PF00659">
    <property type="entry name" value="POLO_box"/>
    <property type="match status" value="2"/>
</dbReference>
<dbReference type="PROSITE" id="PS50011">
    <property type="entry name" value="PROTEIN_KINASE_DOM"/>
    <property type="match status" value="1"/>
</dbReference>
<feature type="region of interest" description="Disordered" evidence="7">
    <location>
        <begin position="512"/>
        <end position="560"/>
    </location>
</feature>
<dbReference type="CDD" id="cd14099">
    <property type="entry name" value="STKc_PLK"/>
    <property type="match status" value="1"/>
</dbReference>
<dbReference type="SUPFAM" id="SSF56112">
    <property type="entry name" value="Protein kinase-like (PK-like)"/>
    <property type="match status" value="1"/>
</dbReference>
<sequence>MFTANLFLLVLIGYKGFKYSNCAIQILGKYRQDLMVSSGEVPLPLERSVVQMKKVSDKDVVYKCSEATGKSRNERNKENSHVGIDFVKTSEPILHTKNAEEEKLKSHKPARTLPESDRNVQTHAEQKANSAANRVPERIVEHISNRSSTDTERVYVRGRFLGKGGFARCYELKCEETKEVHAGKVVNKTTLLKAKAKQKFASEIKIHRSLKHNHIVQFKHYFEDAQNAYILLELCRNQSLSELLRRRKRLSEPEVRYYVRQLVQGLEYLHTKLIIHRDLKLGNLFLTEDMQLKIGDFGLAARLDDVEDRKRTMCGTPNYIAPEILTGQRGDGHSFEVDIWSMGVVIYTLLIGKPPFETSDVKDTYRRIRSNQYTFPSDVPISCEAKSLVTSILQTDPQSRPPLEEIMAHPFFQHDLIPDSLPRTALLITPTKCKLSMTSSKACGEGSSRQSNTISSSGSSTRSNGPTKSVTQRSSERCAQPRPPRYALRSRDINTNPDIEVNERYVQFEVAATEQQDNSSSPKPPPSPSRDICMNKERQPDHQPEREPSVKCSRHDSDDEMTEIAEDGHYQEDIYTEPNPATVLQQALETLESLFSMYQTRQEAEKSKASDKSAIVAEAPILGELEMKKSTQSEQEAVVAPLWITQWVDYTTKYGLGYILSNGSAGVYFNDSTRIITSTDAQFFDYFERSNSKGPETTRIRCLLSGYSSSLAKKATLLTHFQSYLLDSRAKDSELLQLESELVRHQVSLCRSKRIGSTSAGSIEHSKILSAKEPYLPIIQKWFKAKHAILFVLSNQTFQVNFYECSKLIFSQNGRIVSYLDKNGRLEIYELASVLTLPEERSDLIKRLRYVKDMMEQLVKPK</sequence>
<feature type="domain" description="Protein kinase" evidence="9">
    <location>
        <begin position="155"/>
        <end position="412"/>
    </location>
</feature>
<feature type="domain" description="POLO box" evidence="10">
    <location>
        <begin position="643"/>
        <end position="727"/>
    </location>
</feature>
<dbReference type="GO" id="GO:0004674">
    <property type="term" value="F:protein serine/threonine kinase activity"/>
    <property type="evidence" value="ECO:0007669"/>
    <property type="project" value="UniProtKB-KW"/>
</dbReference>
<reference evidence="11" key="2">
    <citation type="submission" date="2011-02" db="EMBL/GenBank/DDBJ databases">
        <authorList>
            <person name="MacLean D."/>
        </authorList>
    </citation>
    <scope>NUCLEOTIDE SEQUENCE</scope>
</reference>
<evidence type="ECO:0000259" key="9">
    <source>
        <dbReference type="PROSITE" id="PS50011"/>
    </source>
</evidence>
<evidence type="ECO:0000256" key="8">
    <source>
        <dbReference type="SAM" id="SignalP"/>
    </source>
</evidence>
<dbReference type="InterPro" id="IPR008271">
    <property type="entry name" value="Ser/Thr_kinase_AS"/>
</dbReference>
<feature type="compositionally biased region" description="Basic and acidic residues" evidence="7">
    <location>
        <begin position="533"/>
        <end position="557"/>
    </location>
</feature>
<keyword evidence="5 11" id="KW-0418">Kinase</keyword>
<evidence type="ECO:0000256" key="6">
    <source>
        <dbReference type="ARBA" id="ARBA00022840"/>
    </source>
</evidence>
<keyword evidence="3" id="KW-0677">Repeat</keyword>
<dbReference type="FunFam" id="1.10.510.10:FF:000843">
    <property type="entry name" value="Serine/threonine-protein kinase PLK"/>
    <property type="match status" value="1"/>
</dbReference>
<dbReference type="PANTHER" id="PTHR24345">
    <property type="entry name" value="SERINE/THREONINE-PROTEIN KINASE PLK"/>
    <property type="match status" value="1"/>
</dbReference>
<feature type="compositionally biased region" description="Low complexity" evidence="7">
    <location>
        <begin position="446"/>
        <end position="464"/>
    </location>
</feature>
<feature type="region of interest" description="Disordered" evidence="7">
    <location>
        <begin position="98"/>
        <end position="120"/>
    </location>
</feature>
<feature type="domain" description="POLO box" evidence="10">
    <location>
        <begin position="778"/>
        <end position="860"/>
    </location>
</feature>
<dbReference type="InterPro" id="IPR036947">
    <property type="entry name" value="POLO_box_dom_sf"/>
</dbReference>
<organism evidence="11">
    <name type="scientific">Albugo laibachii Nc14</name>
    <dbReference type="NCBI Taxonomy" id="890382"/>
    <lineage>
        <taxon>Eukaryota</taxon>
        <taxon>Sar</taxon>
        <taxon>Stramenopiles</taxon>
        <taxon>Oomycota</taxon>
        <taxon>Peronosporomycetes</taxon>
        <taxon>Albuginales</taxon>
        <taxon>Albuginaceae</taxon>
        <taxon>Albugo</taxon>
    </lineage>
</organism>
<dbReference type="GO" id="GO:0005634">
    <property type="term" value="C:nucleus"/>
    <property type="evidence" value="ECO:0007669"/>
    <property type="project" value="TreeGrafter"/>
</dbReference>
<reference evidence="11" key="1">
    <citation type="journal article" date="2011" name="PLoS Biol.">
        <title>Gene gain and loss during evolution of obligate parasitism in the white rust pathogen of Arabidopsis thaliana.</title>
        <authorList>
            <person name="Kemen E."/>
            <person name="Gardiner A."/>
            <person name="Schultz-Larsen T."/>
            <person name="Kemen A.C."/>
            <person name="Balmuth A.L."/>
            <person name="Robert-Seilaniantz A."/>
            <person name="Bailey K."/>
            <person name="Holub E."/>
            <person name="Studholme D.J."/>
            <person name="Maclean D."/>
            <person name="Jones J.D."/>
        </authorList>
    </citation>
    <scope>NUCLEOTIDE SEQUENCE</scope>
</reference>
<keyword evidence="2" id="KW-0808">Transferase</keyword>
<evidence type="ECO:0000256" key="2">
    <source>
        <dbReference type="ARBA" id="ARBA00022679"/>
    </source>
</evidence>
<dbReference type="InterPro" id="IPR033701">
    <property type="entry name" value="POLO_box_1"/>
</dbReference>
<dbReference type="InterPro" id="IPR033695">
    <property type="entry name" value="POLO_box_2"/>
</dbReference>
<evidence type="ECO:0000256" key="7">
    <source>
        <dbReference type="SAM" id="MobiDB-lite"/>
    </source>
</evidence>
<dbReference type="FunFam" id="3.30.200.20:FF:000091">
    <property type="entry name" value="Serine/threonine-protein kinase PLK"/>
    <property type="match status" value="1"/>
</dbReference>
<dbReference type="InterPro" id="IPR000959">
    <property type="entry name" value="POLO_box_dom"/>
</dbReference>
<keyword evidence="4" id="KW-0547">Nucleotide-binding</keyword>
<dbReference type="PROSITE" id="PS50078">
    <property type="entry name" value="POLO_BOX"/>
    <property type="match status" value="2"/>
</dbReference>
<accession>F0WXU7</accession>
<feature type="chain" id="PRO_5003259991" evidence="8">
    <location>
        <begin position="23"/>
        <end position="862"/>
    </location>
</feature>
<dbReference type="PANTHER" id="PTHR24345:SF0">
    <property type="entry name" value="CELL CYCLE SERINE_THREONINE-PROTEIN KINASE CDC5_MSD2"/>
    <property type="match status" value="1"/>
</dbReference>
<feature type="region of interest" description="Disordered" evidence="7">
    <location>
        <begin position="438"/>
        <end position="499"/>
    </location>
</feature>
<evidence type="ECO:0000256" key="3">
    <source>
        <dbReference type="ARBA" id="ARBA00022737"/>
    </source>
</evidence>
<dbReference type="Gene3D" id="3.30.1120.30">
    <property type="entry name" value="POLO box domain"/>
    <property type="match status" value="2"/>
</dbReference>
<dbReference type="Gene3D" id="3.30.200.20">
    <property type="entry name" value="Phosphorylase Kinase, domain 1"/>
    <property type="match status" value="1"/>
</dbReference>
<dbReference type="SMART" id="SM00220">
    <property type="entry name" value="S_TKc"/>
    <property type="match status" value="1"/>
</dbReference>
<keyword evidence="1" id="KW-0723">Serine/threonine-protein kinase</keyword>
<dbReference type="Gene3D" id="1.10.510.10">
    <property type="entry name" value="Transferase(Phosphotransferase) domain 1"/>
    <property type="match status" value="1"/>
</dbReference>
<name>F0WXU7_9STRA</name>
<keyword evidence="8" id="KW-0732">Signal</keyword>
<evidence type="ECO:0000259" key="10">
    <source>
        <dbReference type="PROSITE" id="PS50078"/>
    </source>
</evidence>
<dbReference type="SUPFAM" id="SSF82615">
    <property type="entry name" value="Polo-box domain"/>
    <property type="match status" value="2"/>
</dbReference>
<evidence type="ECO:0000256" key="1">
    <source>
        <dbReference type="ARBA" id="ARBA00022527"/>
    </source>
</evidence>
<evidence type="ECO:0000256" key="4">
    <source>
        <dbReference type="ARBA" id="ARBA00022741"/>
    </source>
</evidence>
<dbReference type="AlphaFoldDB" id="F0WXU7"/>
<dbReference type="HOGENOM" id="CLU_000288_46_1_1"/>
<dbReference type="GO" id="GO:0005524">
    <property type="term" value="F:ATP binding"/>
    <property type="evidence" value="ECO:0007669"/>
    <property type="project" value="UniProtKB-KW"/>
</dbReference>
<protein>
    <submittedName>
        <fullName evidence="11">Protein kinase putative</fullName>
    </submittedName>
</protein>
<proteinExistence type="predicted"/>
<gene>
    <name evidence="11" type="primary">AlNc14C364G11034</name>
    <name evidence="11" type="ORF">ALNC14_124390</name>
</gene>
<dbReference type="CDD" id="cd13118">
    <property type="entry name" value="POLO_box_1"/>
    <property type="match status" value="1"/>
</dbReference>
<feature type="signal peptide" evidence="8">
    <location>
        <begin position="1"/>
        <end position="22"/>
    </location>
</feature>
<evidence type="ECO:0000313" key="11">
    <source>
        <dbReference type="EMBL" id="CCA26295.1"/>
    </source>
</evidence>
<dbReference type="PROSITE" id="PS00108">
    <property type="entry name" value="PROTEIN_KINASE_ST"/>
    <property type="match status" value="1"/>
</dbReference>